<protein>
    <recommendedName>
        <fullName evidence="11">Glycine--tRNA ligase beta subunit</fullName>
        <ecNumber evidence="11">6.1.1.14</ecNumber>
    </recommendedName>
    <alternativeName>
        <fullName evidence="11">Glycyl-tRNA synthetase beta subunit</fullName>
        <shortName evidence="11">GlyRS</shortName>
    </alternativeName>
</protein>
<evidence type="ECO:0000256" key="8">
    <source>
        <dbReference type="ARBA" id="ARBA00022917"/>
    </source>
</evidence>
<reference evidence="13 14" key="1">
    <citation type="journal article" date="2010" name="J. Bacteriol.">
        <title>Genome sequence of the oligotrophic marine Gammaproteobacterium HTCC2143, isolated from the Oregon Coast.</title>
        <authorList>
            <person name="Oh H.M."/>
            <person name="Kang I."/>
            <person name="Ferriera S."/>
            <person name="Giovannoni S.J."/>
            <person name="Cho J.C."/>
        </authorList>
    </citation>
    <scope>NUCLEOTIDE SEQUENCE [LARGE SCALE GENOMIC DNA]</scope>
    <source>
        <strain evidence="13 14">HTCC2143</strain>
    </source>
</reference>
<evidence type="ECO:0000256" key="4">
    <source>
        <dbReference type="ARBA" id="ARBA00022490"/>
    </source>
</evidence>
<keyword evidence="4 11" id="KW-0963">Cytoplasm</keyword>
<keyword evidence="14" id="KW-1185">Reference proteome</keyword>
<dbReference type="InterPro" id="IPR008909">
    <property type="entry name" value="DALR_anticod-bd"/>
</dbReference>
<dbReference type="InterPro" id="IPR015944">
    <property type="entry name" value="Gly-tRNA-synth_bsu"/>
</dbReference>
<comment type="catalytic activity">
    <reaction evidence="10 11">
        <text>tRNA(Gly) + glycine + ATP = glycyl-tRNA(Gly) + AMP + diphosphate</text>
        <dbReference type="Rhea" id="RHEA:16013"/>
        <dbReference type="Rhea" id="RHEA-COMP:9664"/>
        <dbReference type="Rhea" id="RHEA-COMP:9683"/>
        <dbReference type="ChEBI" id="CHEBI:30616"/>
        <dbReference type="ChEBI" id="CHEBI:33019"/>
        <dbReference type="ChEBI" id="CHEBI:57305"/>
        <dbReference type="ChEBI" id="CHEBI:78442"/>
        <dbReference type="ChEBI" id="CHEBI:78522"/>
        <dbReference type="ChEBI" id="CHEBI:456215"/>
        <dbReference type="EC" id="6.1.1.14"/>
    </reaction>
</comment>
<dbReference type="GO" id="GO:0005829">
    <property type="term" value="C:cytosol"/>
    <property type="evidence" value="ECO:0007669"/>
    <property type="project" value="TreeGrafter"/>
</dbReference>
<comment type="caution">
    <text evidence="13">The sequence shown here is derived from an EMBL/GenBank/DDBJ whole genome shotgun (WGS) entry which is preliminary data.</text>
</comment>
<keyword evidence="6 11" id="KW-0547">Nucleotide-binding</keyword>
<evidence type="ECO:0000256" key="9">
    <source>
        <dbReference type="ARBA" id="ARBA00023146"/>
    </source>
</evidence>
<dbReference type="GO" id="GO:0004820">
    <property type="term" value="F:glycine-tRNA ligase activity"/>
    <property type="evidence" value="ECO:0007669"/>
    <property type="project" value="UniProtKB-UniRule"/>
</dbReference>
<dbReference type="OrthoDB" id="9775440at2"/>
<evidence type="ECO:0000256" key="7">
    <source>
        <dbReference type="ARBA" id="ARBA00022840"/>
    </source>
</evidence>
<dbReference type="NCBIfam" id="TIGR00211">
    <property type="entry name" value="glyS"/>
    <property type="match status" value="1"/>
</dbReference>
<evidence type="ECO:0000256" key="10">
    <source>
        <dbReference type="ARBA" id="ARBA00047937"/>
    </source>
</evidence>
<comment type="subunit">
    <text evidence="3 11">Tetramer of two alpha and two beta subunits.</text>
</comment>
<accession>A0Y990</accession>
<evidence type="ECO:0000256" key="5">
    <source>
        <dbReference type="ARBA" id="ARBA00022598"/>
    </source>
</evidence>
<evidence type="ECO:0000256" key="11">
    <source>
        <dbReference type="HAMAP-Rule" id="MF_00255"/>
    </source>
</evidence>
<dbReference type="GO" id="GO:0004814">
    <property type="term" value="F:arginine-tRNA ligase activity"/>
    <property type="evidence" value="ECO:0007669"/>
    <property type="project" value="InterPro"/>
</dbReference>
<dbReference type="GO" id="GO:0006426">
    <property type="term" value="P:glycyl-tRNA aminoacylation"/>
    <property type="evidence" value="ECO:0007669"/>
    <property type="project" value="UniProtKB-UniRule"/>
</dbReference>
<dbReference type="PANTHER" id="PTHR30075:SF2">
    <property type="entry name" value="GLYCINE--TRNA LIGASE, CHLOROPLASTIC_MITOCHONDRIAL 2"/>
    <property type="match status" value="1"/>
</dbReference>
<dbReference type="AlphaFoldDB" id="A0Y990"/>
<comment type="similarity">
    <text evidence="2 11">Belongs to the class-II aminoacyl-tRNA synthetase family.</text>
</comment>
<proteinExistence type="inferred from homology"/>
<dbReference type="GO" id="GO:0005524">
    <property type="term" value="F:ATP binding"/>
    <property type="evidence" value="ECO:0007669"/>
    <property type="project" value="UniProtKB-UniRule"/>
</dbReference>
<keyword evidence="9 11" id="KW-0030">Aminoacyl-tRNA synthetase</keyword>
<dbReference type="GO" id="GO:0006420">
    <property type="term" value="P:arginyl-tRNA aminoacylation"/>
    <property type="evidence" value="ECO:0007669"/>
    <property type="project" value="InterPro"/>
</dbReference>
<dbReference type="Pfam" id="PF02092">
    <property type="entry name" value="tRNA_synt_2f"/>
    <property type="match status" value="1"/>
</dbReference>
<evidence type="ECO:0000259" key="12">
    <source>
        <dbReference type="Pfam" id="PF05746"/>
    </source>
</evidence>
<dbReference type="STRING" id="247633.GP2143_15601"/>
<evidence type="ECO:0000256" key="2">
    <source>
        <dbReference type="ARBA" id="ARBA00008226"/>
    </source>
</evidence>
<keyword evidence="5 11" id="KW-0436">Ligase</keyword>
<feature type="domain" description="DALR anticodon binding" evidence="12">
    <location>
        <begin position="585"/>
        <end position="684"/>
    </location>
</feature>
<dbReference type="HAMAP" id="MF_00255">
    <property type="entry name" value="Gly_tRNA_synth_beta"/>
    <property type="match status" value="1"/>
</dbReference>
<dbReference type="PANTHER" id="PTHR30075">
    <property type="entry name" value="GLYCYL-TRNA SYNTHETASE"/>
    <property type="match status" value="1"/>
</dbReference>
<dbReference type="eggNOG" id="COG0751">
    <property type="taxonomic scope" value="Bacteria"/>
</dbReference>
<comment type="subcellular location">
    <subcellularLocation>
        <location evidence="1 11">Cytoplasm</location>
    </subcellularLocation>
</comment>
<sequence>MSNQSDAHDFLVEIGTEELPPTALLKLSNSFTAQVAAGIKTAGLSYTGVQSYATPRRLAIVVSGLDSQTPEKDVIVWGPPKKIAFDADGKPTKAAAAFAKKNGVGIDDINIENDGKAEKLVYKSLKAGISATELLPSIIQDALDKLPIAKRMRWGAERTEFVRPVQWIVMMQGSHIIECSILGFSAGNTTRGHRFHCDTTLAIENPAAYATLLEHSGHIVPAFETRKAMIRQQVVAEGEKLGGAAVIDEDLLNEVTGLVEWPVALTGSFENRFLEVPPEALISSMKEHQKYFHVENKDGYLMPHFITVSNIVSRDPSQVIRGNERVIRPRLSDAAFFFETDKKIALETRVEKLKSIVFQAQLGTLYDKTQRMMGLAASIADSIGSNRAYASRAAELSKADLVSDMVLEFDKMQGIAGRYYALAQGEEEEVANAIRDQYLPKFSGDQLPESLTGCAIALADRLDTIVGIFGIGQPPTGSKDPFALRRATLGVLRIIVEKRLPLDLRVLLKQAQQQYSHLSAGENLVETVLQYMTERFRAWYEEEQINAEVFMSVSEKGLSQPLDIDQRVKAVNRFSMLPEAQALAAANKRVSNILAKLDSQAAIGSVDNTLLVEDSEKNLAELVEQKAQQLAPLFANRQYSEALTSLAELRVPIDAFFDNVMVMVDEESVKNNRLALLKSLRSLFLEVADISLLVPAK</sequence>
<dbReference type="Pfam" id="PF05746">
    <property type="entry name" value="DALR_1"/>
    <property type="match status" value="1"/>
</dbReference>
<evidence type="ECO:0000256" key="1">
    <source>
        <dbReference type="ARBA" id="ARBA00004496"/>
    </source>
</evidence>
<evidence type="ECO:0000256" key="3">
    <source>
        <dbReference type="ARBA" id="ARBA00011209"/>
    </source>
</evidence>
<keyword evidence="7 11" id="KW-0067">ATP-binding</keyword>
<evidence type="ECO:0000256" key="6">
    <source>
        <dbReference type="ARBA" id="ARBA00022741"/>
    </source>
</evidence>
<dbReference type="PRINTS" id="PR01045">
    <property type="entry name" value="TRNASYNTHGB"/>
</dbReference>
<evidence type="ECO:0000313" key="14">
    <source>
        <dbReference type="Proteomes" id="UP000004931"/>
    </source>
</evidence>
<keyword evidence="8 11" id="KW-0648">Protein biosynthesis</keyword>
<dbReference type="PROSITE" id="PS50861">
    <property type="entry name" value="AA_TRNA_LIGASE_II_GLYAB"/>
    <property type="match status" value="1"/>
</dbReference>
<dbReference type="SUPFAM" id="SSF109604">
    <property type="entry name" value="HD-domain/PDEase-like"/>
    <property type="match status" value="1"/>
</dbReference>
<dbReference type="EMBL" id="AAVT01000001">
    <property type="protein sequence ID" value="EAW32694.1"/>
    <property type="molecule type" value="Genomic_DNA"/>
</dbReference>
<dbReference type="Proteomes" id="UP000004931">
    <property type="component" value="Unassembled WGS sequence"/>
</dbReference>
<dbReference type="InterPro" id="IPR006194">
    <property type="entry name" value="Gly-tRNA-synth_heterodimer"/>
</dbReference>
<name>A0Y990_9GAMM</name>
<dbReference type="EC" id="6.1.1.14" evidence="11"/>
<organism evidence="13 14">
    <name type="scientific">marine gamma proteobacterium HTCC2143</name>
    <dbReference type="NCBI Taxonomy" id="247633"/>
    <lineage>
        <taxon>Bacteria</taxon>
        <taxon>Pseudomonadati</taxon>
        <taxon>Pseudomonadota</taxon>
        <taxon>Gammaproteobacteria</taxon>
        <taxon>Cellvibrionales</taxon>
        <taxon>Spongiibacteraceae</taxon>
        <taxon>BD1-7 clade</taxon>
    </lineage>
</organism>
<gene>
    <name evidence="11" type="primary">glyS</name>
    <name evidence="13" type="ORF">GP2143_15601</name>
</gene>
<evidence type="ECO:0000313" key="13">
    <source>
        <dbReference type="EMBL" id="EAW32694.1"/>
    </source>
</evidence>